<feature type="compositionally biased region" description="Basic residues" evidence="2">
    <location>
        <begin position="211"/>
        <end position="221"/>
    </location>
</feature>
<proteinExistence type="predicted"/>
<sequence length="309" mass="34230">MLHKGHRSRLAEKQVRPYQTLQQRRDGNPSRDKNEAAGCGATRLCCGRPLWRDHAAAREPGGFDCPVQLAAKTRTPTSRPVVGVHIPGRQLTVGGHPLDANSMLVASPLTSTVKLTTTDVDVNILLRNSSRFVNAHTMAGRGRRSAQSRRYEQNRKIKKFVKGLKPSLKARLLELDPRSLEEVLGVANKQENKVESYQGENEAQKEGVPKPFRRQDRKKRKLMDGQQSTVASGSEKPECIHCGKRHGGNACCRKEGRCLRCGSKDHRLRECPNLKTKFIPRDASSTAIKEQGLAGDDLGDVTTGTRCDL</sequence>
<feature type="compositionally biased region" description="Basic and acidic residues" evidence="2">
    <location>
        <begin position="23"/>
        <end position="35"/>
    </location>
</feature>
<feature type="region of interest" description="Disordered" evidence="2">
    <location>
        <begin position="1"/>
        <end position="37"/>
    </location>
</feature>
<dbReference type="SMART" id="SM00343">
    <property type="entry name" value="ZnF_C2HC"/>
    <property type="match status" value="1"/>
</dbReference>
<evidence type="ECO:0000259" key="3">
    <source>
        <dbReference type="PROSITE" id="PS50158"/>
    </source>
</evidence>
<evidence type="ECO:0000313" key="4">
    <source>
        <dbReference type="EMBL" id="MQL92327.1"/>
    </source>
</evidence>
<dbReference type="Proteomes" id="UP000652761">
    <property type="component" value="Unassembled WGS sequence"/>
</dbReference>
<feature type="region of interest" description="Disordered" evidence="2">
    <location>
        <begin position="194"/>
        <end position="236"/>
    </location>
</feature>
<keyword evidence="1" id="KW-0479">Metal-binding</keyword>
<protein>
    <recommendedName>
        <fullName evidence="3">CCHC-type domain-containing protein</fullName>
    </recommendedName>
</protein>
<reference evidence="4" key="1">
    <citation type="submission" date="2017-07" db="EMBL/GenBank/DDBJ databases">
        <title>Taro Niue Genome Assembly and Annotation.</title>
        <authorList>
            <person name="Atibalentja N."/>
            <person name="Keating K."/>
            <person name="Fields C.J."/>
        </authorList>
    </citation>
    <scope>NUCLEOTIDE SEQUENCE</scope>
    <source>
        <strain evidence="4">Niue_2</strain>
        <tissue evidence="4">Leaf</tissue>
    </source>
</reference>
<evidence type="ECO:0000256" key="2">
    <source>
        <dbReference type="SAM" id="MobiDB-lite"/>
    </source>
</evidence>
<evidence type="ECO:0000256" key="1">
    <source>
        <dbReference type="PROSITE-ProRule" id="PRU00047"/>
    </source>
</evidence>
<dbReference type="AlphaFoldDB" id="A0A843VCS2"/>
<evidence type="ECO:0000313" key="5">
    <source>
        <dbReference type="Proteomes" id="UP000652761"/>
    </source>
</evidence>
<organism evidence="4 5">
    <name type="scientific">Colocasia esculenta</name>
    <name type="common">Wild taro</name>
    <name type="synonym">Arum esculentum</name>
    <dbReference type="NCBI Taxonomy" id="4460"/>
    <lineage>
        <taxon>Eukaryota</taxon>
        <taxon>Viridiplantae</taxon>
        <taxon>Streptophyta</taxon>
        <taxon>Embryophyta</taxon>
        <taxon>Tracheophyta</taxon>
        <taxon>Spermatophyta</taxon>
        <taxon>Magnoliopsida</taxon>
        <taxon>Liliopsida</taxon>
        <taxon>Araceae</taxon>
        <taxon>Aroideae</taxon>
        <taxon>Colocasieae</taxon>
        <taxon>Colocasia</taxon>
    </lineage>
</organism>
<dbReference type="EMBL" id="NMUH01001436">
    <property type="protein sequence ID" value="MQL92327.1"/>
    <property type="molecule type" value="Genomic_DNA"/>
</dbReference>
<dbReference type="InterPro" id="IPR001878">
    <property type="entry name" value="Znf_CCHC"/>
</dbReference>
<dbReference type="OrthoDB" id="2272416at2759"/>
<gene>
    <name evidence="4" type="ORF">Taro_024943</name>
</gene>
<feature type="domain" description="CCHC-type" evidence="3">
    <location>
        <begin position="257"/>
        <end position="273"/>
    </location>
</feature>
<name>A0A843VCS2_COLES</name>
<dbReference type="GO" id="GO:0003676">
    <property type="term" value="F:nucleic acid binding"/>
    <property type="evidence" value="ECO:0007669"/>
    <property type="project" value="InterPro"/>
</dbReference>
<dbReference type="GO" id="GO:0008270">
    <property type="term" value="F:zinc ion binding"/>
    <property type="evidence" value="ECO:0007669"/>
    <property type="project" value="UniProtKB-KW"/>
</dbReference>
<accession>A0A843VCS2</accession>
<comment type="caution">
    <text evidence="4">The sequence shown here is derived from an EMBL/GenBank/DDBJ whole genome shotgun (WGS) entry which is preliminary data.</text>
</comment>
<keyword evidence="5" id="KW-1185">Reference proteome</keyword>
<keyword evidence="1" id="KW-0862">Zinc</keyword>
<dbReference type="PROSITE" id="PS50158">
    <property type="entry name" value="ZF_CCHC"/>
    <property type="match status" value="1"/>
</dbReference>
<keyword evidence="1" id="KW-0863">Zinc-finger</keyword>